<comment type="caution">
    <text evidence="1">The sequence shown here is derived from an EMBL/GenBank/DDBJ whole genome shotgun (WGS) entry which is preliminary data.</text>
</comment>
<dbReference type="InterPro" id="IPR036390">
    <property type="entry name" value="WH_DNA-bd_sf"/>
</dbReference>
<accession>X0SL33</accession>
<proteinExistence type="predicted"/>
<feature type="non-terminal residue" evidence="1">
    <location>
        <position position="71"/>
    </location>
</feature>
<evidence type="ECO:0008006" key="2">
    <source>
        <dbReference type="Google" id="ProtNLM"/>
    </source>
</evidence>
<dbReference type="SUPFAM" id="SSF46785">
    <property type="entry name" value="Winged helix' DNA-binding domain"/>
    <property type="match status" value="1"/>
</dbReference>
<protein>
    <recommendedName>
        <fullName evidence="2">Ferric uptake regulation protein</fullName>
    </recommendedName>
</protein>
<gene>
    <name evidence="1" type="ORF">S01H1_08454</name>
</gene>
<dbReference type="InterPro" id="IPR036388">
    <property type="entry name" value="WH-like_DNA-bd_sf"/>
</dbReference>
<name>X0SL33_9ZZZZ</name>
<evidence type="ECO:0000313" key="1">
    <source>
        <dbReference type="EMBL" id="GAF76572.1"/>
    </source>
</evidence>
<dbReference type="AlphaFoldDB" id="X0SL33"/>
<dbReference type="Gene3D" id="1.10.10.10">
    <property type="entry name" value="Winged helix-like DNA-binding domain superfamily/Winged helix DNA-binding domain"/>
    <property type="match status" value="1"/>
</dbReference>
<organism evidence="1">
    <name type="scientific">marine sediment metagenome</name>
    <dbReference type="NCBI Taxonomy" id="412755"/>
    <lineage>
        <taxon>unclassified sequences</taxon>
        <taxon>metagenomes</taxon>
        <taxon>ecological metagenomes</taxon>
    </lineage>
</organism>
<reference evidence="1" key="1">
    <citation type="journal article" date="2014" name="Front. Microbiol.">
        <title>High frequency of phylogenetically diverse reductive dehalogenase-homologous genes in deep subseafloor sedimentary metagenomes.</title>
        <authorList>
            <person name="Kawai M."/>
            <person name="Futagami T."/>
            <person name="Toyoda A."/>
            <person name="Takaki Y."/>
            <person name="Nishi S."/>
            <person name="Hori S."/>
            <person name="Arai W."/>
            <person name="Tsubouchi T."/>
            <person name="Morono Y."/>
            <person name="Uchiyama I."/>
            <person name="Ito T."/>
            <person name="Fujiyama A."/>
            <person name="Inagaki F."/>
            <person name="Takami H."/>
        </authorList>
    </citation>
    <scope>NUCLEOTIDE SEQUENCE</scope>
    <source>
        <strain evidence="1">Expedition CK06-06</strain>
    </source>
</reference>
<sequence>MATKQKLTRNQDVVIKALAAIGQPLSAYRILDLDCVRDAGLKAPLTIYRALDKLVALGLVHRIESLNAFVV</sequence>
<dbReference type="EMBL" id="BARS01004334">
    <property type="protein sequence ID" value="GAF76572.1"/>
    <property type="molecule type" value="Genomic_DNA"/>
</dbReference>